<keyword evidence="6" id="KW-0663">Pyridoxal phosphate</keyword>
<evidence type="ECO:0000256" key="6">
    <source>
        <dbReference type="ARBA" id="ARBA00022898"/>
    </source>
</evidence>
<feature type="domain" description="Aminotransferase class I/classII large" evidence="7">
    <location>
        <begin position="57"/>
        <end position="389"/>
    </location>
</feature>
<reference evidence="8 9" key="1">
    <citation type="journal article" date="2015" name="Genome Announc.">
        <title>Expanding the biotechnology potential of lactobacilli through comparative genomics of 213 strains and associated genera.</title>
        <authorList>
            <person name="Sun Z."/>
            <person name="Harris H.M."/>
            <person name="McCann A."/>
            <person name="Guo C."/>
            <person name="Argimon S."/>
            <person name="Zhang W."/>
            <person name="Yang X."/>
            <person name="Jeffery I.B."/>
            <person name="Cooney J.C."/>
            <person name="Kagawa T.F."/>
            <person name="Liu W."/>
            <person name="Song Y."/>
            <person name="Salvetti E."/>
            <person name="Wrobel A."/>
            <person name="Rasinkangas P."/>
            <person name="Parkhill J."/>
            <person name="Rea M.C."/>
            <person name="O'Sullivan O."/>
            <person name="Ritari J."/>
            <person name="Douillard F.P."/>
            <person name="Paul Ross R."/>
            <person name="Yang R."/>
            <person name="Briner A.E."/>
            <person name="Felis G.E."/>
            <person name="de Vos W.M."/>
            <person name="Barrangou R."/>
            <person name="Klaenhammer T.R."/>
            <person name="Caufield P.W."/>
            <person name="Cui Y."/>
            <person name="Zhang H."/>
            <person name="O'Toole P.W."/>
        </authorList>
    </citation>
    <scope>NUCLEOTIDE SEQUENCE [LARGE SCALE GENOMIC DNA]</scope>
    <source>
        <strain evidence="8 9">DSM 22301</strain>
    </source>
</reference>
<dbReference type="Proteomes" id="UP000051749">
    <property type="component" value="Unassembled WGS sequence"/>
</dbReference>
<keyword evidence="5 8" id="KW-0808">Transferase</keyword>
<comment type="caution">
    <text evidence="8">The sequence shown here is derived from an EMBL/GenBank/DDBJ whole genome shotgun (WGS) entry which is preliminary data.</text>
</comment>
<keyword evidence="8" id="KW-0238">DNA-binding</keyword>
<dbReference type="CDD" id="cd00609">
    <property type="entry name" value="AAT_like"/>
    <property type="match status" value="1"/>
</dbReference>
<comment type="cofactor">
    <cofactor evidence="1">
        <name>pyridoxal 5'-phosphate</name>
        <dbReference type="ChEBI" id="CHEBI:597326"/>
    </cofactor>
</comment>
<keyword evidence="4 8" id="KW-0032">Aminotransferase</keyword>
<gene>
    <name evidence="8" type="ORF">IV87_GL001476</name>
</gene>
<dbReference type="Gene3D" id="3.40.640.10">
    <property type="entry name" value="Type I PLP-dependent aspartate aminotransferase-like (Major domain)"/>
    <property type="match status" value="1"/>
</dbReference>
<protein>
    <submittedName>
        <fullName evidence="8">HTH containing DNA-binding domain and MocR family aminotransferase</fullName>
    </submittedName>
</protein>
<comment type="subunit">
    <text evidence="3">Homodimer.</text>
</comment>
<dbReference type="STRING" id="319653.SAMN04487973_12324"/>
<sequence>MEEFTMKKEFASRVSLTSKSGLNAIYPSQDPEMISFTGGFPDATLFPSKELADSFQIAISNQHSPLQYQVGEESIDLREKIASLLNNDGTVTNPELIMMTQGAQQGLDLVAKLVINKGDGLVVEGPTYIGALAAFDAYEPNYYSVSMENDGMNLTELKRILIEKSVKLIYTIPDFQNPTGVVMSLEKRKQLIALANRYDVLILEDAPYRWLRYEGKSLPTLKSLDTQDRVIQLGSFSKILAPALRLGWLTASGEIFSRLKELKAGADLETSNLMIQTVNAYLSKYSLESHLTKLQKSYRIKKNAMMTAMRNYMPENISYTDPKGGFFTWITAPQNYDLDNMQIMSFKPAFHVMVIPSTNLFPDKAHKNGARVSFSSVSLSQIDSGIKRLGNCLSDSYQKQSI</sequence>
<dbReference type="Gene3D" id="3.90.1150.10">
    <property type="entry name" value="Aspartate Aminotransferase, domain 1"/>
    <property type="match status" value="1"/>
</dbReference>
<evidence type="ECO:0000256" key="1">
    <source>
        <dbReference type="ARBA" id="ARBA00001933"/>
    </source>
</evidence>
<dbReference type="GO" id="GO:0030170">
    <property type="term" value="F:pyridoxal phosphate binding"/>
    <property type="evidence" value="ECO:0007669"/>
    <property type="project" value="InterPro"/>
</dbReference>
<dbReference type="GO" id="GO:0008483">
    <property type="term" value="F:transaminase activity"/>
    <property type="evidence" value="ECO:0007669"/>
    <property type="project" value="UniProtKB-KW"/>
</dbReference>
<evidence type="ECO:0000256" key="4">
    <source>
        <dbReference type="ARBA" id="ARBA00022576"/>
    </source>
</evidence>
<dbReference type="InterPro" id="IPR015422">
    <property type="entry name" value="PyrdxlP-dep_Trfase_small"/>
</dbReference>
<organism evidence="8 9">
    <name type="scientific">Pediococcus ethanolidurans</name>
    <dbReference type="NCBI Taxonomy" id="319653"/>
    <lineage>
        <taxon>Bacteria</taxon>
        <taxon>Bacillati</taxon>
        <taxon>Bacillota</taxon>
        <taxon>Bacilli</taxon>
        <taxon>Lactobacillales</taxon>
        <taxon>Lactobacillaceae</taxon>
        <taxon>Pediococcus</taxon>
    </lineage>
</organism>
<evidence type="ECO:0000259" key="7">
    <source>
        <dbReference type="Pfam" id="PF00155"/>
    </source>
</evidence>
<evidence type="ECO:0000313" key="9">
    <source>
        <dbReference type="Proteomes" id="UP000051749"/>
    </source>
</evidence>
<proteinExistence type="inferred from homology"/>
<evidence type="ECO:0000256" key="5">
    <source>
        <dbReference type="ARBA" id="ARBA00022679"/>
    </source>
</evidence>
<dbReference type="GO" id="GO:0003677">
    <property type="term" value="F:DNA binding"/>
    <property type="evidence" value="ECO:0007669"/>
    <property type="project" value="UniProtKB-KW"/>
</dbReference>
<dbReference type="InterPro" id="IPR004839">
    <property type="entry name" value="Aminotransferase_I/II_large"/>
</dbReference>
<accession>A0A0R2JVU3</accession>
<dbReference type="AlphaFoldDB" id="A0A0R2JVU3"/>
<evidence type="ECO:0000313" key="8">
    <source>
        <dbReference type="EMBL" id="KRN81231.1"/>
    </source>
</evidence>
<name>A0A0R2JVU3_9LACO</name>
<evidence type="ECO:0000256" key="2">
    <source>
        <dbReference type="ARBA" id="ARBA00007441"/>
    </source>
</evidence>
<dbReference type="InterPro" id="IPR050859">
    <property type="entry name" value="Class-I_PLP-dep_aminotransf"/>
</dbReference>
<dbReference type="Pfam" id="PF00155">
    <property type="entry name" value="Aminotran_1_2"/>
    <property type="match status" value="1"/>
</dbReference>
<evidence type="ECO:0000256" key="3">
    <source>
        <dbReference type="ARBA" id="ARBA00011738"/>
    </source>
</evidence>
<comment type="similarity">
    <text evidence="2">Belongs to the class-I pyridoxal-phosphate-dependent aminotransferase family.</text>
</comment>
<dbReference type="PANTHER" id="PTHR42790:SF19">
    <property type="entry name" value="KYNURENINE_ALPHA-AMINOADIPATE AMINOTRANSFERASE, MITOCHONDRIAL"/>
    <property type="match status" value="1"/>
</dbReference>
<dbReference type="SUPFAM" id="SSF53383">
    <property type="entry name" value="PLP-dependent transferases"/>
    <property type="match status" value="1"/>
</dbReference>
<dbReference type="PANTHER" id="PTHR42790">
    <property type="entry name" value="AMINOTRANSFERASE"/>
    <property type="match status" value="1"/>
</dbReference>
<dbReference type="EMBL" id="JQBY01000036">
    <property type="protein sequence ID" value="KRN81231.1"/>
    <property type="molecule type" value="Genomic_DNA"/>
</dbReference>
<dbReference type="InterPro" id="IPR015421">
    <property type="entry name" value="PyrdxlP-dep_Trfase_major"/>
</dbReference>
<dbReference type="FunFam" id="3.40.640.10:FF:000053">
    <property type="entry name" value="Aminotransferase, class I"/>
    <property type="match status" value="1"/>
</dbReference>
<dbReference type="InterPro" id="IPR015424">
    <property type="entry name" value="PyrdxlP-dep_Trfase"/>
</dbReference>
<dbReference type="GO" id="GO:1901605">
    <property type="term" value="P:alpha-amino acid metabolic process"/>
    <property type="evidence" value="ECO:0007669"/>
    <property type="project" value="TreeGrafter"/>
</dbReference>
<dbReference type="PATRIC" id="fig|319653.3.peg.1499"/>